<feature type="region of interest" description="Disordered" evidence="1">
    <location>
        <begin position="31"/>
        <end position="54"/>
    </location>
</feature>
<proteinExistence type="predicted"/>
<evidence type="ECO:0000256" key="1">
    <source>
        <dbReference type="SAM" id="MobiDB-lite"/>
    </source>
</evidence>
<sequence length="190" mass="21328">MSTLKRQADGVIIFGVIFGLLVAISTAPTTDIPSTTMDDSSSQESFESDSSRWTRDATNEIPPIISASPDMVLKPNVTGALDVGHGLLVPLVPVVDPNSNPPTTQVSPLVANLLPIAIESVTTTELPDVPQPEVRRSLEDMDVAEDIVFRPLFRYRQEARQKYLRNRYYQPYIYAYKNRNNNYYQSYENM</sequence>
<dbReference type="GeneID" id="105272842"/>
<accession>A0A9R1U9L2</accession>
<gene>
    <name evidence="3" type="primary">LOC105272842</name>
</gene>
<dbReference type="AlphaFoldDB" id="A0A9R1U9L2"/>
<dbReference type="Proteomes" id="UP000694866">
    <property type="component" value="Unplaced"/>
</dbReference>
<keyword evidence="2" id="KW-1185">Reference proteome</keyword>
<dbReference type="OrthoDB" id="7701150at2759"/>
<evidence type="ECO:0000313" key="3">
    <source>
        <dbReference type="RefSeq" id="XP_011313379.1"/>
    </source>
</evidence>
<name>A0A9R1U9L2_9HYME</name>
<dbReference type="KEGG" id="fas:105272842"/>
<reference evidence="3" key="1">
    <citation type="submission" date="2025-08" db="UniProtKB">
        <authorList>
            <consortium name="RefSeq"/>
        </authorList>
    </citation>
    <scope>IDENTIFICATION</scope>
    <source>
        <strain evidence="3">USDA-PBARC FA_bdor</strain>
        <tissue evidence="3">Whole organism</tissue>
    </source>
</reference>
<dbReference type="RefSeq" id="XP_011313379.1">
    <property type="nucleotide sequence ID" value="XM_011315077.1"/>
</dbReference>
<evidence type="ECO:0000313" key="2">
    <source>
        <dbReference type="Proteomes" id="UP000694866"/>
    </source>
</evidence>
<protein>
    <submittedName>
        <fullName evidence="3">Uncharacterized protein</fullName>
    </submittedName>
</protein>
<organism evidence="2 3">
    <name type="scientific">Fopius arisanus</name>
    <dbReference type="NCBI Taxonomy" id="64838"/>
    <lineage>
        <taxon>Eukaryota</taxon>
        <taxon>Metazoa</taxon>
        <taxon>Ecdysozoa</taxon>
        <taxon>Arthropoda</taxon>
        <taxon>Hexapoda</taxon>
        <taxon>Insecta</taxon>
        <taxon>Pterygota</taxon>
        <taxon>Neoptera</taxon>
        <taxon>Endopterygota</taxon>
        <taxon>Hymenoptera</taxon>
        <taxon>Apocrita</taxon>
        <taxon>Ichneumonoidea</taxon>
        <taxon>Braconidae</taxon>
        <taxon>Opiinae</taxon>
        <taxon>Fopius</taxon>
    </lineage>
</organism>